<keyword evidence="1" id="KW-0175">Coiled coil</keyword>
<accession>A0AA41SKM4</accession>
<reference evidence="2" key="1">
    <citation type="submission" date="2022-03" db="EMBL/GenBank/DDBJ databases">
        <title>A functionally conserved STORR gene fusion in Papaver species that diverged 16.8 million years ago.</title>
        <authorList>
            <person name="Catania T."/>
        </authorList>
    </citation>
    <scope>NUCLEOTIDE SEQUENCE</scope>
    <source>
        <strain evidence="2">S-191538</strain>
    </source>
</reference>
<keyword evidence="3" id="KW-1185">Reference proteome</keyword>
<comment type="caution">
    <text evidence="2">The sequence shown here is derived from an EMBL/GenBank/DDBJ whole genome shotgun (WGS) entry which is preliminary data.</text>
</comment>
<feature type="coiled-coil region" evidence="1">
    <location>
        <begin position="82"/>
        <end position="130"/>
    </location>
</feature>
<dbReference type="PANTHER" id="PTHR34380">
    <property type="entry name" value="BNAA03G12380D PROTEIN"/>
    <property type="match status" value="1"/>
</dbReference>
<dbReference type="AlphaFoldDB" id="A0AA41SKM4"/>
<sequence length="384" mass="45073">MKTRFSDFETQAAMRLKYELGLEEELEAYKKKYDELAVEFQFKKIEYDELAAEFLEKKLEYDVIEGKLRDLNCDRISVESQLKEISMICSQLREQNKCLEGEKKIIGERVKNDQERFTCLKEEKEKMECDLKDKCVQLNNEIKGLKDGKKMAEFDIEVLNTKLTESENQAAMRLKHGIQLGMDLELYKIKCHGLSTELMEKEMECAEFEGQLNKLILVKVALDEELEEYRTACSRMQQKVTGLAEAQKVISNREKRAQERTAHLEEVIKKIENDEREIFVRLKTENRDLECWKRRAEDEIGSWKKRCTELETHVSRVEEENSTLRSLQNAVSCDDIVKKYRNDCTCRMDFGNVSHLNWKDKVLSKTGCSPSSNNRENFIDLHVP</sequence>
<dbReference type="EMBL" id="JAJJMA010171244">
    <property type="protein sequence ID" value="MCL7036730.1"/>
    <property type="molecule type" value="Genomic_DNA"/>
</dbReference>
<dbReference type="PANTHER" id="PTHR34380:SF1">
    <property type="entry name" value="OS01G0221300 PROTEIN"/>
    <property type="match status" value="1"/>
</dbReference>
<feature type="non-terminal residue" evidence="2">
    <location>
        <position position="384"/>
    </location>
</feature>
<evidence type="ECO:0000313" key="2">
    <source>
        <dbReference type="EMBL" id="MCL7036730.1"/>
    </source>
</evidence>
<protein>
    <submittedName>
        <fullName evidence="2">Uncharacterized protein</fullName>
    </submittedName>
</protein>
<organism evidence="2 3">
    <name type="scientific">Papaver nudicaule</name>
    <name type="common">Iceland poppy</name>
    <dbReference type="NCBI Taxonomy" id="74823"/>
    <lineage>
        <taxon>Eukaryota</taxon>
        <taxon>Viridiplantae</taxon>
        <taxon>Streptophyta</taxon>
        <taxon>Embryophyta</taxon>
        <taxon>Tracheophyta</taxon>
        <taxon>Spermatophyta</taxon>
        <taxon>Magnoliopsida</taxon>
        <taxon>Ranunculales</taxon>
        <taxon>Papaveraceae</taxon>
        <taxon>Papaveroideae</taxon>
        <taxon>Papaver</taxon>
    </lineage>
</organism>
<proteinExistence type="predicted"/>
<name>A0AA41SKM4_PAPNU</name>
<dbReference type="Proteomes" id="UP001177140">
    <property type="component" value="Unassembled WGS sequence"/>
</dbReference>
<feature type="coiled-coil region" evidence="1">
    <location>
        <begin position="219"/>
        <end position="313"/>
    </location>
</feature>
<evidence type="ECO:0000256" key="1">
    <source>
        <dbReference type="SAM" id="Coils"/>
    </source>
</evidence>
<gene>
    <name evidence="2" type="ORF">MKW94_030375</name>
</gene>
<evidence type="ECO:0000313" key="3">
    <source>
        <dbReference type="Proteomes" id="UP001177140"/>
    </source>
</evidence>